<sequence length="78" mass="9111">MTKIQFIPNPIALKWKYDRQSICQERVMTIMRHLDKQLKKLDDSICTGIDSMEAIGIDDSDGQLYKITVKREILNNKL</sequence>
<evidence type="ECO:0000313" key="1">
    <source>
        <dbReference type="EMBL" id="MFC5271385.1"/>
    </source>
</evidence>
<gene>
    <name evidence="1" type="ORF">ACFPIB_12235</name>
</gene>
<dbReference type="Proteomes" id="UP001596161">
    <property type="component" value="Unassembled WGS sequence"/>
</dbReference>
<dbReference type="RefSeq" id="WP_378017749.1">
    <property type="nucleotide sequence ID" value="NZ_JBHSKT010000007.1"/>
</dbReference>
<organism evidence="1 2">
    <name type="scientific">Adhaeribacter terreus</name>
    <dbReference type="NCBI Taxonomy" id="529703"/>
    <lineage>
        <taxon>Bacteria</taxon>
        <taxon>Pseudomonadati</taxon>
        <taxon>Bacteroidota</taxon>
        <taxon>Cytophagia</taxon>
        <taxon>Cytophagales</taxon>
        <taxon>Hymenobacteraceae</taxon>
        <taxon>Adhaeribacter</taxon>
    </lineage>
</organism>
<protein>
    <submittedName>
        <fullName evidence="1">Uncharacterized protein</fullName>
    </submittedName>
</protein>
<accession>A0ABW0EFH6</accession>
<keyword evidence="2" id="KW-1185">Reference proteome</keyword>
<dbReference type="EMBL" id="JBHSKT010000007">
    <property type="protein sequence ID" value="MFC5271385.1"/>
    <property type="molecule type" value="Genomic_DNA"/>
</dbReference>
<reference evidence="2" key="1">
    <citation type="journal article" date="2019" name="Int. J. Syst. Evol. Microbiol.">
        <title>The Global Catalogue of Microorganisms (GCM) 10K type strain sequencing project: providing services to taxonomists for standard genome sequencing and annotation.</title>
        <authorList>
            <consortium name="The Broad Institute Genomics Platform"/>
            <consortium name="The Broad Institute Genome Sequencing Center for Infectious Disease"/>
            <person name="Wu L."/>
            <person name="Ma J."/>
        </authorList>
    </citation>
    <scope>NUCLEOTIDE SEQUENCE [LARGE SCALE GENOMIC DNA]</scope>
    <source>
        <strain evidence="2">KACC 12602</strain>
    </source>
</reference>
<proteinExistence type="predicted"/>
<comment type="caution">
    <text evidence="1">The sequence shown here is derived from an EMBL/GenBank/DDBJ whole genome shotgun (WGS) entry which is preliminary data.</text>
</comment>
<evidence type="ECO:0000313" key="2">
    <source>
        <dbReference type="Proteomes" id="UP001596161"/>
    </source>
</evidence>
<name>A0ABW0EFH6_9BACT</name>